<evidence type="ECO:0000259" key="2">
    <source>
        <dbReference type="SMART" id="SM00829"/>
    </source>
</evidence>
<dbReference type="PANTHER" id="PTHR44154:SF1">
    <property type="entry name" value="QUINONE OXIDOREDUCTASE"/>
    <property type="match status" value="1"/>
</dbReference>
<dbReference type="EC" id="2.3.1.111" evidence="3"/>
<dbReference type="Gene3D" id="3.40.50.720">
    <property type="entry name" value="NAD(P)-binding Rossmann-like Domain"/>
    <property type="match status" value="1"/>
</dbReference>
<sequence length="314" mass="31898">MSRRVVFSEFGDFSRLRVETDEEIHAGPGRVRVRVAYAGLNPVDLKILAGGQFMRPGLPSGNGNDFSGIVDETGEGVEGFSVGDPVLGGRRFFAQADHVVVDPDSLTPVPAGLGLDVAGGLSIAATTAIAAIRAIAPTAADTVFVGGAAGGVGVLAAQIARATGARVIGSAGPANHDFLRAIGIEPVEYGEGLWERLRLLAPDGIDSALATRDLDEVKGLIELGVPAGRIDSIATGKAAADLGARTDGSAAARPDDLAHVAAAIAGGAIVAPIDSVFSLDDVSSAYRRLADGHLRGKILLRTAAAADASDLLDL</sequence>
<dbReference type="RefSeq" id="WP_114045683.1">
    <property type="nucleotide sequence ID" value="NZ_CP025198.1"/>
</dbReference>
<evidence type="ECO:0000313" key="3">
    <source>
        <dbReference type="EMBL" id="AXE39870.1"/>
    </source>
</evidence>
<accession>A0A344UX72</accession>
<dbReference type="InterPro" id="IPR036291">
    <property type="entry name" value="NAD(P)-bd_dom_sf"/>
</dbReference>
<dbReference type="Gene3D" id="3.90.180.10">
    <property type="entry name" value="Medium-chain alcohol dehydrogenases, catalytic domain"/>
    <property type="match status" value="1"/>
</dbReference>
<organism evidence="3 4">
    <name type="scientific">Acidipropionibacterium virtanenii</name>
    <dbReference type="NCBI Taxonomy" id="2057246"/>
    <lineage>
        <taxon>Bacteria</taxon>
        <taxon>Bacillati</taxon>
        <taxon>Actinomycetota</taxon>
        <taxon>Actinomycetes</taxon>
        <taxon>Propionibacteriales</taxon>
        <taxon>Propionibacteriaceae</taxon>
        <taxon>Acidipropionibacterium</taxon>
    </lineage>
</organism>
<dbReference type="InterPro" id="IPR051603">
    <property type="entry name" value="Zinc-ADH_QOR/CCCR"/>
</dbReference>
<dbReference type="GO" id="GO:0016491">
    <property type="term" value="F:oxidoreductase activity"/>
    <property type="evidence" value="ECO:0007669"/>
    <property type="project" value="InterPro"/>
</dbReference>
<dbReference type="PANTHER" id="PTHR44154">
    <property type="entry name" value="QUINONE OXIDOREDUCTASE"/>
    <property type="match status" value="1"/>
</dbReference>
<keyword evidence="4" id="KW-1185">Reference proteome</keyword>
<dbReference type="Proteomes" id="UP000251995">
    <property type="component" value="Chromosome"/>
</dbReference>
<dbReference type="SMART" id="SM00829">
    <property type="entry name" value="PKS_ER"/>
    <property type="match status" value="1"/>
</dbReference>
<dbReference type="KEGG" id="acij:JS278_02735"/>
<dbReference type="AlphaFoldDB" id="A0A344UX72"/>
<name>A0A344UX72_9ACTN</name>
<dbReference type="InterPro" id="IPR020843">
    <property type="entry name" value="ER"/>
</dbReference>
<dbReference type="GO" id="GO:0050111">
    <property type="term" value="F:mycocerosate synthase activity"/>
    <property type="evidence" value="ECO:0007669"/>
    <property type="project" value="UniProtKB-EC"/>
</dbReference>
<protein>
    <submittedName>
        <fullName evidence="3">Mycocerosic acid synthase</fullName>
        <ecNumber evidence="3">2.3.1.111</ecNumber>
    </submittedName>
</protein>
<dbReference type="Pfam" id="PF13602">
    <property type="entry name" value="ADH_zinc_N_2"/>
    <property type="match status" value="1"/>
</dbReference>
<dbReference type="InterPro" id="IPR011032">
    <property type="entry name" value="GroES-like_sf"/>
</dbReference>
<keyword evidence="1" id="KW-0521">NADP</keyword>
<feature type="domain" description="Enoyl reductase (ER)" evidence="2">
    <location>
        <begin position="11"/>
        <end position="300"/>
    </location>
</feature>
<dbReference type="SUPFAM" id="SSF51735">
    <property type="entry name" value="NAD(P)-binding Rossmann-fold domains"/>
    <property type="match status" value="1"/>
</dbReference>
<proteinExistence type="predicted"/>
<evidence type="ECO:0000313" key="4">
    <source>
        <dbReference type="Proteomes" id="UP000251995"/>
    </source>
</evidence>
<dbReference type="OrthoDB" id="9801186at2"/>
<dbReference type="InterPro" id="IPR013154">
    <property type="entry name" value="ADH-like_N"/>
</dbReference>
<keyword evidence="3" id="KW-0808">Transferase</keyword>
<reference evidence="3 4" key="1">
    <citation type="submission" date="2017-12" db="EMBL/GenBank/DDBJ databases">
        <title>The whole genome sequence of the Acidipropionibacterium virtanenii sp. nov. type strain JS278.</title>
        <authorList>
            <person name="Laine P."/>
            <person name="Deptula P."/>
            <person name="Varmanen P."/>
            <person name="Auvinen P."/>
        </authorList>
    </citation>
    <scope>NUCLEOTIDE SEQUENCE [LARGE SCALE GENOMIC DNA]</scope>
    <source>
        <strain evidence="3 4">JS278</strain>
    </source>
</reference>
<dbReference type="EMBL" id="CP025198">
    <property type="protein sequence ID" value="AXE39870.1"/>
    <property type="molecule type" value="Genomic_DNA"/>
</dbReference>
<evidence type="ECO:0000256" key="1">
    <source>
        <dbReference type="ARBA" id="ARBA00022857"/>
    </source>
</evidence>
<gene>
    <name evidence="3" type="primary">mas</name>
    <name evidence="3" type="ORF">JS278_02735</name>
</gene>
<keyword evidence="3" id="KW-0012">Acyltransferase</keyword>
<dbReference type="Pfam" id="PF08240">
    <property type="entry name" value="ADH_N"/>
    <property type="match status" value="1"/>
</dbReference>
<dbReference type="SUPFAM" id="SSF50129">
    <property type="entry name" value="GroES-like"/>
    <property type="match status" value="1"/>
</dbReference>